<protein>
    <submittedName>
        <fullName evidence="14">Site-2 protease family protein</fullName>
    </submittedName>
</protein>
<dbReference type="GO" id="GO:0046872">
    <property type="term" value="F:metal ion binding"/>
    <property type="evidence" value="ECO:0007669"/>
    <property type="project" value="UniProtKB-KW"/>
</dbReference>
<accession>A0A1U7GZR4</accession>
<evidence type="ECO:0000256" key="2">
    <source>
        <dbReference type="ARBA" id="ARBA00004651"/>
    </source>
</evidence>
<dbReference type="RefSeq" id="WP_073555845.1">
    <property type="nucleotide sequence ID" value="NZ_MRCA01000005.1"/>
</dbReference>
<evidence type="ECO:0000256" key="6">
    <source>
        <dbReference type="ARBA" id="ARBA00022692"/>
    </source>
</evidence>
<dbReference type="AlphaFoldDB" id="A0A1U7GZR4"/>
<dbReference type="InterPro" id="IPR052348">
    <property type="entry name" value="Metallopeptidase_M50B"/>
</dbReference>
<keyword evidence="8" id="KW-0378">Hydrolase</keyword>
<dbReference type="GO" id="GO:0006508">
    <property type="term" value="P:proteolysis"/>
    <property type="evidence" value="ECO:0007669"/>
    <property type="project" value="UniProtKB-KW"/>
</dbReference>
<dbReference type="Proteomes" id="UP000186391">
    <property type="component" value="Unassembled WGS sequence"/>
</dbReference>
<dbReference type="PANTHER" id="PTHR35864:SF1">
    <property type="entry name" value="ZINC METALLOPROTEASE YWHC-RELATED"/>
    <property type="match status" value="1"/>
</dbReference>
<feature type="transmembrane region" description="Helical" evidence="13">
    <location>
        <begin position="127"/>
        <end position="147"/>
    </location>
</feature>
<comment type="similarity">
    <text evidence="3">Belongs to the peptidase M50B family.</text>
</comment>
<feature type="transmembrane region" description="Helical" evidence="13">
    <location>
        <begin position="95"/>
        <end position="115"/>
    </location>
</feature>
<keyword evidence="10 13" id="KW-1133">Transmembrane helix</keyword>
<gene>
    <name evidence="14" type="ORF">NIES592_11945</name>
</gene>
<dbReference type="EMBL" id="MRCA01000005">
    <property type="protein sequence ID" value="OKH14023.1"/>
    <property type="molecule type" value="Genomic_DNA"/>
</dbReference>
<evidence type="ECO:0000256" key="11">
    <source>
        <dbReference type="ARBA" id="ARBA00023049"/>
    </source>
</evidence>
<reference evidence="14 15" key="1">
    <citation type="submission" date="2016-11" db="EMBL/GenBank/DDBJ databases">
        <title>Draft Genome Sequences of Nine Cyanobacterial Strains from Diverse Habitats.</title>
        <authorList>
            <person name="Zhu T."/>
            <person name="Hou S."/>
            <person name="Lu X."/>
            <person name="Hess W.R."/>
        </authorList>
    </citation>
    <scope>NUCLEOTIDE SEQUENCE [LARGE SCALE GENOMIC DNA]</scope>
    <source>
        <strain evidence="14 15">NIES-592</strain>
    </source>
</reference>
<organism evidence="14 15">
    <name type="scientific">Fischerella major NIES-592</name>
    <dbReference type="NCBI Taxonomy" id="210994"/>
    <lineage>
        <taxon>Bacteria</taxon>
        <taxon>Bacillati</taxon>
        <taxon>Cyanobacteriota</taxon>
        <taxon>Cyanophyceae</taxon>
        <taxon>Nostocales</taxon>
        <taxon>Hapalosiphonaceae</taxon>
        <taxon>Fischerella</taxon>
    </lineage>
</organism>
<keyword evidence="6 13" id="KW-0812">Transmembrane</keyword>
<evidence type="ECO:0000256" key="7">
    <source>
        <dbReference type="ARBA" id="ARBA00022723"/>
    </source>
</evidence>
<name>A0A1U7GZR4_9CYAN</name>
<comment type="caution">
    <text evidence="14">The sequence shown here is derived from an EMBL/GenBank/DDBJ whole genome shotgun (WGS) entry which is preliminary data.</text>
</comment>
<evidence type="ECO:0000256" key="9">
    <source>
        <dbReference type="ARBA" id="ARBA00022833"/>
    </source>
</evidence>
<evidence type="ECO:0000256" key="1">
    <source>
        <dbReference type="ARBA" id="ARBA00001947"/>
    </source>
</evidence>
<keyword evidence="9" id="KW-0862">Zinc</keyword>
<keyword evidence="5 14" id="KW-0645">Protease</keyword>
<evidence type="ECO:0000256" key="10">
    <source>
        <dbReference type="ARBA" id="ARBA00022989"/>
    </source>
</evidence>
<evidence type="ECO:0000256" key="8">
    <source>
        <dbReference type="ARBA" id="ARBA00022801"/>
    </source>
</evidence>
<dbReference type="GO" id="GO:0005886">
    <property type="term" value="C:plasma membrane"/>
    <property type="evidence" value="ECO:0007669"/>
    <property type="project" value="UniProtKB-SubCell"/>
</dbReference>
<feature type="transmembrane region" description="Helical" evidence="13">
    <location>
        <begin position="167"/>
        <end position="196"/>
    </location>
</feature>
<comment type="subcellular location">
    <subcellularLocation>
        <location evidence="2">Cell membrane</location>
        <topology evidence="2">Multi-pass membrane protein</topology>
    </subcellularLocation>
</comment>
<evidence type="ECO:0000256" key="13">
    <source>
        <dbReference type="SAM" id="Phobius"/>
    </source>
</evidence>
<keyword evidence="4" id="KW-1003">Cell membrane</keyword>
<dbReference type="PANTHER" id="PTHR35864">
    <property type="entry name" value="ZINC METALLOPROTEASE MJ0611-RELATED"/>
    <property type="match status" value="1"/>
</dbReference>
<feature type="transmembrane region" description="Helical" evidence="13">
    <location>
        <begin position="57"/>
        <end position="75"/>
    </location>
</feature>
<dbReference type="OrthoDB" id="9800627at2"/>
<keyword evidence="12 13" id="KW-0472">Membrane</keyword>
<dbReference type="GO" id="GO:0008237">
    <property type="term" value="F:metallopeptidase activity"/>
    <property type="evidence" value="ECO:0007669"/>
    <property type="project" value="UniProtKB-KW"/>
</dbReference>
<evidence type="ECO:0000256" key="3">
    <source>
        <dbReference type="ARBA" id="ARBA00007931"/>
    </source>
</evidence>
<evidence type="ECO:0000256" key="4">
    <source>
        <dbReference type="ARBA" id="ARBA00022475"/>
    </source>
</evidence>
<dbReference type="CDD" id="cd06158">
    <property type="entry name" value="S2P-M50_like_1"/>
    <property type="match status" value="1"/>
</dbReference>
<evidence type="ECO:0000313" key="14">
    <source>
        <dbReference type="EMBL" id="OKH14023.1"/>
    </source>
</evidence>
<sequence length="200" mass="22303">MFLETLIVSPIVFLRVVVIVIISISLHEIAHGLVALSQGDDTPCKQGHITLNPLVHMGWESLIFLCVAGIAWGKMPINASNFRSQRLGNILVSTAGPLCNLVLAFLCMGLLKLLADCTYAEFFSFQFFYMSAHINLMLFLFNLLPIPPLDSFYIFSEIFPILKPLQYTYFGLFALMMLFLIPEFGDGLSAIAVFILQTVS</sequence>
<keyword evidence="15" id="KW-1185">Reference proteome</keyword>
<comment type="cofactor">
    <cofactor evidence="1">
        <name>Zn(2+)</name>
        <dbReference type="ChEBI" id="CHEBI:29105"/>
    </cofactor>
</comment>
<keyword evidence="11" id="KW-0482">Metalloprotease</keyword>
<evidence type="ECO:0000256" key="5">
    <source>
        <dbReference type="ARBA" id="ARBA00022670"/>
    </source>
</evidence>
<proteinExistence type="inferred from homology"/>
<feature type="transmembrane region" description="Helical" evidence="13">
    <location>
        <begin position="12"/>
        <end position="36"/>
    </location>
</feature>
<dbReference type="InterPro" id="IPR044537">
    <property type="entry name" value="Rip2-like"/>
</dbReference>
<evidence type="ECO:0000313" key="15">
    <source>
        <dbReference type="Proteomes" id="UP000186391"/>
    </source>
</evidence>
<keyword evidence="7" id="KW-0479">Metal-binding</keyword>
<evidence type="ECO:0000256" key="12">
    <source>
        <dbReference type="ARBA" id="ARBA00023136"/>
    </source>
</evidence>